<dbReference type="GO" id="GO:0005829">
    <property type="term" value="C:cytosol"/>
    <property type="evidence" value="ECO:0007669"/>
    <property type="project" value="TreeGrafter"/>
</dbReference>
<dbReference type="OrthoDB" id="67540at2759"/>
<dbReference type="InterPro" id="IPR040096">
    <property type="entry name" value="Ric1"/>
</dbReference>
<dbReference type="EMBL" id="MU003841">
    <property type="protein sequence ID" value="KAF2717569.1"/>
    <property type="molecule type" value="Genomic_DNA"/>
</dbReference>
<dbReference type="InterPro" id="IPR009771">
    <property type="entry name" value="RIC1_C"/>
</dbReference>
<evidence type="ECO:0000259" key="4">
    <source>
        <dbReference type="Pfam" id="PF07064"/>
    </source>
</evidence>
<dbReference type="PANTHER" id="PTHR22746">
    <property type="entry name" value="RAB6A-GEF COMPLEX PARTNER PROTEIN 1"/>
    <property type="match status" value="1"/>
</dbReference>
<accession>A0A9P4UKK8</accession>
<dbReference type="Proteomes" id="UP000799441">
    <property type="component" value="Unassembled WGS sequence"/>
</dbReference>
<feature type="region of interest" description="Disordered" evidence="3">
    <location>
        <begin position="165"/>
        <end position="193"/>
    </location>
</feature>
<feature type="domain" description="RIC1 C-terminal alpha solenoid region" evidence="4">
    <location>
        <begin position="847"/>
        <end position="1019"/>
    </location>
</feature>
<organism evidence="5 6">
    <name type="scientific">Polychaeton citri CBS 116435</name>
    <dbReference type="NCBI Taxonomy" id="1314669"/>
    <lineage>
        <taxon>Eukaryota</taxon>
        <taxon>Fungi</taxon>
        <taxon>Dikarya</taxon>
        <taxon>Ascomycota</taxon>
        <taxon>Pezizomycotina</taxon>
        <taxon>Dothideomycetes</taxon>
        <taxon>Dothideomycetidae</taxon>
        <taxon>Capnodiales</taxon>
        <taxon>Capnodiaceae</taxon>
        <taxon>Polychaeton</taxon>
    </lineage>
</organism>
<protein>
    <submittedName>
        <fullName evidence="5">RIC1-domain-containing protein</fullName>
    </submittedName>
</protein>
<comment type="caution">
    <text evidence="5">The sequence shown here is derived from an EMBL/GenBank/DDBJ whole genome shotgun (WGS) entry which is preliminary data.</text>
</comment>
<evidence type="ECO:0000313" key="5">
    <source>
        <dbReference type="EMBL" id="KAF2717569.1"/>
    </source>
</evidence>
<evidence type="ECO:0000256" key="1">
    <source>
        <dbReference type="ARBA" id="ARBA00004370"/>
    </source>
</evidence>
<proteinExistence type="predicted"/>
<gene>
    <name evidence="5" type="ORF">K431DRAFT_323067</name>
</gene>
<dbReference type="Pfam" id="PF25440">
    <property type="entry name" value="Beta-prop_RIC1_2nd"/>
    <property type="match status" value="1"/>
</dbReference>
<dbReference type="InterPro" id="IPR036322">
    <property type="entry name" value="WD40_repeat_dom_sf"/>
</dbReference>
<dbReference type="GO" id="GO:0034066">
    <property type="term" value="C:Ric1-Rgp1 guanyl-nucleotide exchange factor complex"/>
    <property type="evidence" value="ECO:0007669"/>
    <property type="project" value="InterPro"/>
</dbReference>
<dbReference type="GO" id="GO:0000139">
    <property type="term" value="C:Golgi membrane"/>
    <property type="evidence" value="ECO:0007669"/>
    <property type="project" value="TreeGrafter"/>
</dbReference>
<dbReference type="PANTHER" id="PTHR22746:SF10">
    <property type="entry name" value="GUANINE NUCLEOTIDE EXCHANGE FACTOR SUBUNIT RIC1"/>
    <property type="match status" value="1"/>
</dbReference>
<feature type="compositionally biased region" description="Polar residues" evidence="3">
    <location>
        <begin position="1064"/>
        <end position="1077"/>
    </location>
</feature>
<name>A0A9P4UKK8_9PEZI</name>
<sequence>MYWPAPNVSPSIFALSKQTRPITTTDSNDGLDSNDTQLRGQGTLAGHVQAGGPSRLPLSRNVSGELDGDDDDTIIAAKLSRGGGIFATITRSSLTVWQTKPTVALTSIIRSPQSLKLYGPNTALLLRPDSLIIVLQTSQSYLITYTLATDPQALVYQTQLLDTTRHRRRESEDGYNALKRGTRPGFEPGPGEGHGISEANLRFRMVIRIDAGISNALALDNELIVATQKPAALQTIRWVADNSGNQWETDLVSKMPWLVGSGAGVVEMVHDRPMNLTCWITNDGCTYAVQRRRGHGPSANQDTNGLQFQGYCFRRPETDDHFAVKAAINARFSLIAVGCANGQIDIYTVKDYMGNIPFSHGLAMPASVSTTGKLNNIAYSPDGCCLFGGFENGWAMWSVYGKLGANSFHIDQGLSRKAGDAWLHSGVKDAFWAGGGCELGILLNNTDSVCFLDIAKSAATGCLNSCNIARGLLQSTASVLIYKGHEVPDLTSLTNDVSLWQMVKVPHAYLANHWPIRTSVISPDGRFVAVAGRRGLAHYSSSSGRWKTFENAAAENEFTVRGGMCWWQHVLIAGIEVEGARRWQVRLYSREKALEYSNVQHVEELAAPVILASTAGTDSLLVYTHENVLLHYIIVAGGNSVKLVQVGQIGFHGIIRAPTRVRSISWILPDDQLEHGDPSQDVATAVVLFLVDAKLVLLQPSVNSDGGLKYDMRVIANNVEYHMLLRDQPLAQAALGLTGKLEDPVNGASNSSLQLADHPGHSLRDSLWYFDGRDVQLWSDIHDVLSHAPMELGRDLPNTITIPLDFYPLGLMVSKGVMYGLEAEAMQRRDVDFSVFRHNSRTSLFLPQILQYHLTEFNQPAALYISHSYESLPYFAHALEILLHNVLDAEVDHPPSPPETALLPTVVHFLSSFPQYLDVVVNCTRKTELRSWRTLFKYLPPVRELFEESLSQGKLKTAAGYLLVLHTFAQEALELAEFSRLLRAAATNGDWDLCKELARFLVGIDGSGELLKTTLVQSELSGNAAARDSRRQSIAAMVHSDEARQYPHPNGTVSDDQPPVTDYFSVTRQNGHLSRRE</sequence>
<dbReference type="GO" id="GO:0006886">
    <property type="term" value="P:intracellular protein transport"/>
    <property type="evidence" value="ECO:0007669"/>
    <property type="project" value="InterPro"/>
</dbReference>
<keyword evidence="2" id="KW-0472">Membrane</keyword>
<feature type="region of interest" description="Disordered" evidence="3">
    <location>
        <begin position="1039"/>
        <end position="1077"/>
    </location>
</feature>
<evidence type="ECO:0000256" key="3">
    <source>
        <dbReference type="SAM" id="MobiDB-lite"/>
    </source>
</evidence>
<feature type="region of interest" description="Disordered" evidence="3">
    <location>
        <begin position="19"/>
        <end position="39"/>
    </location>
</feature>
<evidence type="ECO:0000256" key="2">
    <source>
        <dbReference type="ARBA" id="ARBA00023136"/>
    </source>
</evidence>
<dbReference type="AlphaFoldDB" id="A0A9P4UKK8"/>
<dbReference type="SUPFAM" id="SSF50978">
    <property type="entry name" value="WD40 repeat-like"/>
    <property type="match status" value="2"/>
</dbReference>
<reference evidence="5" key="1">
    <citation type="journal article" date="2020" name="Stud. Mycol.">
        <title>101 Dothideomycetes genomes: a test case for predicting lifestyles and emergence of pathogens.</title>
        <authorList>
            <person name="Haridas S."/>
            <person name="Albert R."/>
            <person name="Binder M."/>
            <person name="Bloem J."/>
            <person name="Labutti K."/>
            <person name="Salamov A."/>
            <person name="Andreopoulos B."/>
            <person name="Baker S."/>
            <person name="Barry K."/>
            <person name="Bills G."/>
            <person name="Bluhm B."/>
            <person name="Cannon C."/>
            <person name="Castanera R."/>
            <person name="Culley D."/>
            <person name="Daum C."/>
            <person name="Ezra D."/>
            <person name="Gonzalez J."/>
            <person name="Henrissat B."/>
            <person name="Kuo A."/>
            <person name="Liang C."/>
            <person name="Lipzen A."/>
            <person name="Lutzoni F."/>
            <person name="Magnuson J."/>
            <person name="Mondo S."/>
            <person name="Nolan M."/>
            <person name="Ohm R."/>
            <person name="Pangilinan J."/>
            <person name="Park H.-J."/>
            <person name="Ramirez L."/>
            <person name="Alfaro M."/>
            <person name="Sun H."/>
            <person name="Tritt A."/>
            <person name="Yoshinaga Y."/>
            <person name="Zwiers L.-H."/>
            <person name="Turgeon B."/>
            <person name="Goodwin S."/>
            <person name="Spatafora J."/>
            <person name="Crous P."/>
            <person name="Grigoriev I."/>
        </authorList>
    </citation>
    <scope>NUCLEOTIDE SEQUENCE</scope>
    <source>
        <strain evidence="5">CBS 116435</strain>
    </source>
</reference>
<keyword evidence="6" id="KW-1185">Reference proteome</keyword>
<dbReference type="Pfam" id="PF07064">
    <property type="entry name" value="RIC1"/>
    <property type="match status" value="1"/>
</dbReference>
<evidence type="ECO:0000313" key="6">
    <source>
        <dbReference type="Proteomes" id="UP000799441"/>
    </source>
</evidence>
<comment type="subcellular location">
    <subcellularLocation>
        <location evidence="1">Membrane</location>
    </subcellularLocation>
</comment>
<dbReference type="GO" id="GO:0042147">
    <property type="term" value="P:retrograde transport, endosome to Golgi"/>
    <property type="evidence" value="ECO:0007669"/>
    <property type="project" value="TreeGrafter"/>
</dbReference>